<gene>
    <name evidence="3" type="ORF">R3P38DRAFT_2559945</name>
</gene>
<dbReference type="EMBL" id="JAWWNJ010000085">
    <property type="protein sequence ID" value="KAK7001016.1"/>
    <property type="molecule type" value="Genomic_DNA"/>
</dbReference>
<reference evidence="3 4" key="1">
    <citation type="journal article" date="2024" name="J Genomics">
        <title>Draft genome sequencing and assembly of Favolaschia claudopus CIRM-BRFM 2984 isolated from oak limbs.</title>
        <authorList>
            <person name="Navarro D."/>
            <person name="Drula E."/>
            <person name="Chaduli D."/>
            <person name="Cazenave R."/>
            <person name="Ahrendt S."/>
            <person name="Wang J."/>
            <person name="Lipzen A."/>
            <person name="Daum C."/>
            <person name="Barry K."/>
            <person name="Grigoriev I.V."/>
            <person name="Favel A."/>
            <person name="Rosso M.N."/>
            <person name="Martin F."/>
        </authorList>
    </citation>
    <scope>NUCLEOTIDE SEQUENCE [LARGE SCALE GENOMIC DNA]</scope>
    <source>
        <strain evidence="3 4">CIRM-BRFM 2984</strain>
    </source>
</reference>
<evidence type="ECO:0000256" key="1">
    <source>
        <dbReference type="SAM" id="MobiDB-lite"/>
    </source>
</evidence>
<protein>
    <recommendedName>
        <fullName evidence="2">Fungal-type protein kinase domain-containing protein</fullName>
    </recommendedName>
</protein>
<dbReference type="Proteomes" id="UP001362999">
    <property type="component" value="Unassembled WGS sequence"/>
</dbReference>
<evidence type="ECO:0000313" key="3">
    <source>
        <dbReference type="EMBL" id="KAK7001016.1"/>
    </source>
</evidence>
<name>A0AAW0A4G0_9AGAR</name>
<dbReference type="SUPFAM" id="SSF56112">
    <property type="entry name" value="Protein kinase-like (PK-like)"/>
    <property type="match status" value="1"/>
</dbReference>
<feature type="domain" description="Fungal-type protein kinase" evidence="2">
    <location>
        <begin position="108"/>
        <end position="480"/>
    </location>
</feature>
<sequence length="665" mass="73904">MDVPGLLSTLFPDACLPLPAADILAKLSSGSSALYIDCKWKFCPDLAQRLGVEQDVADFFNHFAFVVENLCAAAGRSRPKGRRWTAEFVDHGIENAPNVWKPEFFLGSEANLDWSNTSNHGVLKSSDSSDCEDTALKQLLNGAYHTFSSQDNRRFVVSVALFAERIQLYIFDRAGLVNTAPFHIHNDPEAFVRVWTALMFADSAVLGYDPTIVETALGVRHIEVEGRKYDIVGSNALFISEGIRGRGTVCWRVRHGGREFVIKDTWDDAARLNTEAQILDIAISYGVVGIPQVVASKIVDVGGIKGTDALRSSLPSDIYEEECAHIEKRLHRRLVLTPFGHALHTFSTRKELLSALRDAVEAHQSLYDKAEILHRDISVNNILLIPSAQMPPPRSASLLSPAVGASSVHTAAPILRRGLLIDVDRALVLGPTGEHKTAPAHRTGTLPFMAIDVLRKGKTLPQHLPRHDLESFLYVLIWICVHYAGPNGVVRQNFKIYHSWLKDWVGGTSYKSIGGCKGYSMLADDGWEEVLNCFAPYFEPLKTCATAWRKLFCDKQLNYKEVSRVLQTAIDLLDDSETWSSKDDPAGYGAWNLNKRKRQVEANPAGSIAKEDDDVFNDHRPPLEFLRSDGSPERVPVARSVPEPRARKSIKNGLKPNHRRMLSKG</sequence>
<evidence type="ECO:0000259" key="2">
    <source>
        <dbReference type="Pfam" id="PF17667"/>
    </source>
</evidence>
<dbReference type="InterPro" id="IPR008266">
    <property type="entry name" value="Tyr_kinase_AS"/>
</dbReference>
<organism evidence="3 4">
    <name type="scientific">Favolaschia claudopus</name>
    <dbReference type="NCBI Taxonomy" id="2862362"/>
    <lineage>
        <taxon>Eukaryota</taxon>
        <taxon>Fungi</taxon>
        <taxon>Dikarya</taxon>
        <taxon>Basidiomycota</taxon>
        <taxon>Agaricomycotina</taxon>
        <taxon>Agaricomycetes</taxon>
        <taxon>Agaricomycetidae</taxon>
        <taxon>Agaricales</taxon>
        <taxon>Marasmiineae</taxon>
        <taxon>Mycenaceae</taxon>
        <taxon>Favolaschia</taxon>
    </lineage>
</organism>
<dbReference type="Gene3D" id="1.10.510.10">
    <property type="entry name" value="Transferase(Phosphotransferase) domain 1"/>
    <property type="match status" value="1"/>
</dbReference>
<dbReference type="PROSITE" id="PS00109">
    <property type="entry name" value="PROTEIN_KINASE_TYR"/>
    <property type="match status" value="1"/>
</dbReference>
<proteinExistence type="predicted"/>
<evidence type="ECO:0000313" key="4">
    <source>
        <dbReference type="Proteomes" id="UP001362999"/>
    </source>
</evidence>
<dbReference type="GO" id="GO:0004672">
    <property type="term" value="F:protein kinase activity"/>
    <property type="evidence" value="ECO:0007669"/>
    <property type="project" value="InterPro"/>
</dbReference>
<feature type="region of interest" description="Disordered" evidence="1">
    <location>
        <begin position="602"/>
        <end position="665"/>
    </location>
</feature>
<dbReference type="InterPro" id="IPR040976">
    <property type="entry name" value="Pkinase_fungal"/>
</dbReference>
<dbReference type="AlphaFoldDB" id="A0AAW0A4G0"/>
<dbReference type="InterPro" id="IPR011009">
    <property type="entry name" value="Kinase-like_dom_sf"/>
</dbReference>
<feature type="compositionally biased region" description="Basic residues" evidence="1">
    <location>
        <begin position="656"/>
        <end position="665"/>
    </location>
</feature>
<keyword evidence="4" id="KW-1185">Reference proteome</keyword>
<accession>A0AAW0A4G0</accession>
<dbReference type="PANTHER" id="PTHR38248">
    <property type="entry name" value="FUNK1 6"/>
    <property type="match status" value="1"/>
</dbReference>
<dbReference type="Pfam" id="PF17667">
    <property type="entry name" value="Pkinase_fungal"/>
    <property type="match status" value="1"/>
</dbReference>
<comment type="caution">
    <text evidence="3">The sequence shown here is derived from an EMBL/GenBank/DDBJ whole genome shotgun (WGS) entry which is preliminary data.</text>
</comment>
<dbReference type="PANTHER" id="PTHR38248:SF2">
    <property type="entry name" value="FUNK1 11"/>
    <property type="match status" value="1"/>
</dbReference>
<feature type="compositionally biased region" description="Basic and acidic residues" evidence="1">
    <location>
        <begin position="616"/>
        <end position="632"/>
    </location>
</feature>